<feature type="coiled-coil region" evidence="1">
    <location>
        <begin position="512"/>
        <end position="599"/>
    </location>
</feature>
<organism evidence="3 4">
    <name type="scientific">Chiloscyllium punctatum</name>
    <name type="common">Brownbanded bambooshark</name>
    <name type="synonym">Hemiscyllium punctatum</name>
    <dbReference type="NCBI Taxonomy" id="137246"/>
    <lineage>
        <taxon>Eukaryota</taxon>
        <taxon>Metazoa</taxon>
        <taxon>Chordata</taxon>
        <taxon>Craniata</taxon>
        <taxon>Vertebrata</taxon>
        <taxon>Chondrichthyes</taxon>
        <taxon>Elasmobranchii</taxon>
        <taxon>Galeomorphii</taxon>
        <taxon>Galeoidea</taxon>
        <taxon>Orectolobiformes</taxon>
        <taxon>Hemiscylliidae</taxon>
        <taxon>Chiloscyllium</taxon>
    </lineage>
</organism>
<dbReference type="GO" id="GO:0071539">
    <property type="term" value="P:protein localization to centrosome"/>
    <property type="evidence" value="ECO:0007669"/>
    <property type="project" value="TreeGrafter"/>
</dbReference>
<dbReference type="AlphaFoldDB" id="A0A401SFL5"/>
<protein>
    <recommendedName>
        <fullName evidence="5">Coiled-coil domain-containing protein 14</fullName>
    </recommendedName>
</protein>
<proteinExistence type="predicted"/>
<feature type="region of interest" description="Disordered" evidence="2">
    <location>
        <begin position="344"/>
        <end position="363"/>
    </location>
</feature>
<evidence type="ECO:0008006" key="5">
    <source>
        <dbReference type="Google" id="ProtNLM"/>
    </source>
</evidence>
<reference evidence="3 4" key="1">
    <citation type="journal article" date="2018" name="Nat. Ecol. Evol.">
        <title>Shark genomes provide insights into elasmobranch evolution and the origin of vertebrates.</title>
        <authorList>
            <person name="Hara Y"/>
            <person name="Yamaguchi K"/>
            <person name="Onimaru K"/>
            <person name="Kadota M"/>
            <person name="Koyanagi M"/>
            <person name="Keeley SD"/>
            <person name="Tatsumi K"/>
            <person name="Tanaka K"/>
            <person name="Motone F"/>
            <person name="Kageyama Y"/>
            <person name="Nozu R"/>
            <person name="Adachi N"/>
            <person name="Nishimura O"/>
            <person name="Nakagawa R"/>
            <person name="Tanegashima C"/>
            <person name="Kiyatake I"/>
            <person name="Matsumoto R"/>
            <person name="Murakumo K"/>
            <person name="Nishida K"/>
            <person name="Terakita A"/>
            <person name="Kuratani S"/>
            <person name="Sato K"/>
            <person name="Hyodo S Kuraku.S."/>
        </authorList>
    </citation>
    <scope>NUCLEOTIDE SEQUENCE [LARGE SCALE GENOMIC DNA]</scope>
</reference>
<sequence length="939" mass="104469">MPFGYNRETTIKMKPGKASKALSSGRLVGSYKQRSGKKRLTGRKASTNSVESGYSLYSTDSEDQVTDIHKGLDRCAALLQDILKNETADQKVAALPSKKTNVRKAKVPSNKGENSKKEVKKNRPVSCAICVQQETVSTPKFKRVPDAAEVDVNTAHVSTMPYSTISSSQNSPVINHCLSDHVQTQMGLINDHGPVGPSIRMSPRSCYTVLDSGPQVVSTFNSRLPTSTPTMSPKNVESSLVISSNIPTELCDQPVLQKGLNFVPAYSCSATIVPPTQPVVTFPPSAVTSDVTAYPLAQVVCDTDTGRSHCPQQLKEQELLKCIQCHSTQMHQGEVFQQVAWEAQGTDKSDTEQSDGTSEDDHINFVDITSVKDATCQTSFDKHTKPKKQSPDKTAKKVKTIRYLLSELKAVIVDQDDSEAHRLIMELEDSISLLPTVIGSTNVQAEIALNLQPLRSENAQLRRRLRILNQQLRERERAEKDCRSGENNFEVISLQSMNTTLQAQLTECLKGLESLQQKNEELMNVIDKQREENKQLLKLVQGKEQDLFQKSQQCEMDTTRVKIEVGEALTKMRNIQLKLEASEKENQILEITLRQRDAEVNRLRELTRKLQGSMARLLSDLSIDCMKTKSTSRLTRTLLHEYEKQLEDVPGLSSVTAYLKNLDNNAEYNTRALSSDKVPESEPLTMRDPPYLISATTGTCQNNVLSAKSSPTSFCRFSAQTESHISRGSGDSTLDETTYIPLVGNATKQENESVERRNCIPLHLNSGSKKLYYDSGSSCNGRGVVPCILDDLQKPEKPFPEEIPVSHNLKEKTLVNNCTSRMAEAENKQIQLTHLDLNSIDSPHNITDLPKSNLNLCTPHSDQRNRTVLYKDKFSAVDSSFSSIDYKSVKSGWSMSSISSFNSRDEQDFKNSLAALDANIARLQKSLQVDLEISRSQNI</sequence>
<comment type="caution">
    <text evidence="3">The sequence shown here is derived from an EMBL/GenBank/DDBJ whole genome shotgun (WGS) entry which is preliminary data.</text>
</comment>
<dbReference type="InterPro" id="IPR029343">
    <property type="entry name" value="CCDC14"/>
</dbReference>
<dbReference type="GO" id="GO:0034451">
    <property type="term" value="C:centriolar satellite"/>
    <property type="evidence" value="ECO:0007669"/>
    <property type="project" value="TreeGrafter"/>
</dbReference>
<evidence type="ECO:0000313" key="4">
    <source>
        <dbReference type="Proteomes" id="UP000287033"/>
    </source>
</evidence>
<dbReference type="Proteomes" id="UP000287033">
    <property type="component" value="Unassembled WGS sequence"/>
</dbReference>
<dbReference type="PANTHER" id="PTHR22367">
    <property type="entry name" value="COILED-COIL DOMAIN-CONTAINING PROTEIN 14"/>
    <property type="match status" value="1"/>
</dbReference>
<feature type="coiled-coil region" evidence="1">
    <location>
        <begin position="451"/>
        <end position="488"/>
    </location>
</feature>
<keyword evidence="4" id="KW-1185">Reference proteome</keyword>
<dbReference type="OrthoDB" id="10014807at2759"/>
<evidence type="ECO:0000256" key="2">
    <source>
        <dbReference type="SAM" id="MobiDB-lite"/>
    </source>
</evidence>
<dbReference type="STRING" id="137246.A0A401SFL5"/>
<evidence type="ECO:0000256" key="1">
    <source>
        <dbReference type="SAM" id="Coils"/>
    </source>
</evidence>
<dbReference type="Pfam" id="PF15254">
    <property type="entry name" value="CCDC14"/>
    <property type="match status" value="1"/>
</dbReference>
<feature type="region of interest" description="Disordered" evidence="2">
    <location>
        <begin position="16"/>
        <end position="48"/>
    </location>
</feature>
<accession>A0A401SFL5</accession>
<gene>
    <name evidence="3" type="ORF">chiPu_0007634</name>
</gene>
<name>A0A401SFL5_CHIPU</name>
<evidence type="ECO:0000313" key="3">
    <source>
        <dbReference type="EMBL" id="GCC29197.1"/>
    </source>
</evidence>
<dbReference type="PANTHER" id="PTHR22367:SF2">
    <property type="entry name" value="COILED-COIL DOMAIN-CONTAINING PROTEIN 14"/>
    <property type="match status" value="1"/>
</dbReference>
<feature type="region of interest" description="Disordered" evidence="2">
    <location>
        <begin position="99"/>
        <end position="119"/>
    </location>
</feature>
<dbReference type="EMBL" id="BEZZ01000239">
    <property type="protein sequence ID" value="GCC29197.1"/>
    <property type="molecule type" value="Genomic_DNA"/>
</dbReference>
<dbReference type="OMA" id="GTHIRKI"/>
<keyword evidence="1" id="KW-0175">Coiled coil</keyword>